<name>A0A543HT39_9MICO</name>
<dbReference type="AlphaFoldDB" id="A0A543HT39"/>
<comment type="caution">
    <text evidence="1">The sequence shown here is derived from an EMBL/GenBank/DDBJ whole genome shotgun (WGS) entry which is preliminary data.</text>
</comment>
<proteinExistence type="predicted"/>
<dbReference type="InterPro" id="IPR050563">
    <property type="entry name" value="4-hydroxybenzoyl-CoA_TE"/>
</dbReference>
<dbReference type="RefSeq" id="WP_141918554.1">
    <property type="nucleotide sequence ID" value="NZ_BAAAYS010000006.1"/>
</dbReference>
<dbReference type="EMBL" id="VFPN01000003">
    <property type="protein sequence ID" value="TQM61444.1"/>
    <property type="molecule type" value="Genomic_DNA"/>
</dbReference>
<gene>
    <name evidence="1" type="ORF">FB466_2398</name>
</gene>
<dbReference type="Gene3D" id="3.10.129.10">
    <property type="entry name" value="Hotdog Thioesterase"/>
    <property type="match status" value="1"/>
</dbReference>
<dbReference type="PANTHER" id="PTHR31793">
    <property type="entry name" value="4-HYDROXYBENZOYL-COA THIOESTERASE FAMILY MEMBER"/>
    <property type="match status" value="1"/>
</dbReference>
<dbReference type="PANTHER" id="PTHR31793:SF24">
    <property type="entry name" value="LONG-CHAIN ACYL-COA THIOESTERASE FADM"/>
    <property type="match status" value="1"/>
</dbReference>
<dbReference type="CDD" id="cd00586">
    <property type="entry name" value="4HBT"/>
    <property type="match status" value="1"/>
</dbReference>
<dbReference type="InterPro" id="IPR029069">
    <property type="entry name" value="HotDog_dom_sf"/>
</dbReference>
<keyword evidence="2" id="KW-1185">Reference proteome</keyword>
<dbReference type="GO" id="GO:0047617">
    <property type="term" value="F:fatty acyl-CoA hydrolase activity"/>
    <property type="evidence" value="ECO:0007669"/>
    <property type="project" value="TreeGrafter"/>
</dbReference>
<dbReference type="OrthoDB" id="9799036at2"/>
<evidence type="ECO:0000313" key="1">
    <source>
        <dbReference type="EMBL" id="TQM61444.1"/>
    </source>
</evidence>
<protein>
    <submittedName>
        <fullName evidence="1">Acyl-CoA thioester hydrolase</fullName>
    </submittedName>
</protein>
<reference evidence="1 2" key="1">
    <citation type="submission" date="2019-06" db="EMBL/GenBank/DDBJ databases">
        <title>Sequencing the genomes of 1000 actinobacteria strains.</title>
        <authorList>
            <person name="Klenk H.-P."/>
        </authorList>
    </citation>
    <scope>NUCLEOTIDE SEQUENCE [LARGE SCALE GENOMIC DNA]</scope>
    <source>
        <strain evidence="1 2">DSM 18031</strain>
    </source>
</reference>
<organism evidence="1 2">
    <name type="scientific">Klugiella xanthotipulae</name>
    <dbReference type="NCBI Taxonomy" id="244735"/>
    <lineage>
        <taxon>Bacteria</taxon>
        <taxon>Bacillati</taxon>
        <taxon>Actinomycetota</taxon>
        <taxon>Actinomycetes</taxon>
        <taxon>Micrococcales</taxon>
        <taxon>Microbacteriaceae</taxon>
        <taxon>Klugiella</taxon>
    </lineage>
</organism>
<dbReference type="Pfam" id="PF13279">
    <property type="entry name" value="4HBT_2"/>
    <property type="match status" value="1"/>
</dbReference>
<evidence type="ECO:0000313" key="2">
    <source>
        <dbReference type="Proteomes" id="UP000318331"/>
    </source>
</evidence>
<keyword evidence="1" id="KW-0378">Hydrolase</keyword>
<accession>A0A543HT39</accession>
<dbReference type="Proteomes" id="UP000318331">
    <property type="component" value="Unassembled WGS sequence"/>
</dbReference>
<sequence>MRSHVSLELRWADLDAYGHVNNAVMFRLLEEARIRLFWRPPGGSPGSATQVFDGSPESDTLMIIAQQQIEYRSMLPYLEHPIDIQMWIGSFGGSSFDLYYEVFGSSGSEAETLYARAMSTIVLVTTSSGSPRRFRPEERAALEPLLGAPVMIGRPVRA</sequence>
<dbReference type="SUPFAM" id="SSF54637">
    <property type="entry name" value="Thioesterase/thiol ester dehydrase-isomerase"/>
    <property type="match status" value="1"/>
</dbReference>